<dbReference type="EMBL" id="JAEHTE010000002">
    <property type="protein sequence ID" value="MBI6883256.1"/>
    <property type="molecule type" value="Genomic_DNA"/>
</dbReference>
<accession>A0A8I1ECZ6</accession>
<sequence>MTTTFSFLAASHRDIERFRDEVTNEGIPLRWNLKPEVVAPAGIEVHMQTSVDLDTIKNVMHQVPDSQFMFETLREVPYCESHAT</sequence>
<organism evidence="1 2">
    <name type="scientific">Pseudomonas putida</name>
    <name type="common">Arthrobacter siderocapsulatus</name>
    <dbReference type="NCBI Taxonomy" id="303"/>
    <lineage>
        <taxon>Bacteria</taxon>
        <taxon>Pseudomonadati</taxon>
        <taxon>Pseudomonadota</taxon>
        <taxon>Gammaproteobacteria</taxon>
        <taxon>Pseudomonadales</taxon>
        <taxon>Pseudomonadaceae</taxon>
        <taxon>Pseudomonas</taxon>
    </lineage>
</organism>
<proteinExistence type="predicted"/>
<evidence type="ECO:0000313" key="2">
    <source>
        <dbReference type="Proteomes" id="UP000637061"/>
    </source>
</evidence>
<dbReference type="Proteomes" id="UP000637061">
    <property type="component" value="Unassembled WGS sequence"/>
</dbReference>
<protein>
    <submittedName>
        <fullName evidence="1">Uncharacterized protein</fullName>
    </submittedName>
</protein>
<dbReference type="AlphaFoldDB" id="A0A8I1ECZ6"/>
<evidence type="ECO:0000313" key="1">
    <source>
        <dbReference type="EMBL" id="MBI6883256.1"/>
    </source>
</evidence>
<gene>
    <name evidence="1" type="ORF">JEU22_04960</name>
</gene>
<reference evidence="1" key="1">
    <citation type="submission" date="2020-12" db="EMBL/GenBank/DDBJ databases">
        <title>Enhanced detection system for hospital associated transmission using whole genome sequencing surveillance.</title>
        <authorList>
            <person name="Harrison L.H."/>
            <person name="Van Tyne D."/>
            <person name="Marsh J.W."/>
            <person name="Griffith M.P."/>
            <person name="Snyder D.J."/>
            <person name="Cooper V.S."/>
            <person name="Mustapha M."/>
        </authorList>
    </citation>
    <scope>NUCLEOTIDE SEQUENCE</scope>
    <source>
        <strain evidence="1">PSB00042</strain>
    </source>
</reference>
<comment type="caution">
    <text evidence="1">The sequence shown here is derived from an EMBL/GenBank/DDBJ whole genome shotgun (WGS) entry which is preliminary data.</text>
</comment>
<name>A0A8I1ECZ6_PSEPU</name>
<dbReference type="RefSeq" id="WP_198746869.1">
    <property type="nucleotide sequence ID" value="NZ_JAEHTE010000002.1"/>
</dbReference>